<accession>A0ABD3SBG0</accession>
<reference evidence="2 3" key="1">
    <citation type="submission" date="2024-10" db="EMBL/GenBank/DDBJ databases">
        <title>Updated reference genomes for cyclostephanoid diatoms.</title>
        <authorList>
            <person name="Roberts W.R."/>
            <person name="Alverson A.J."/>
        </authorList>
    </citation>
    <scope>NUCLEOTIDE SEQUENCE [LARGE SCALE GENOMIC DNA]</scope>
    <source>
        <strain evidence="2 3">AJA228-03</strain>
    </source>
</reference>
<evidence type="ECO:0000313" key="3">
    <source>
        <dbReference type="Proteomes" id="UP001530377"/>
    </source>
</evidence>
<dbReference type="AlphaFoldDB" id="A0ABD3SBG0"/>
<evidence type="ECO:0000256" key="1">
    <source>
        <dbReference type="SAM" id="MobiDB-lite"/>
    </source>
</evidence>
<feature type="region of interest" description="Disordered" evidence="1">
    <location>
        <begin position="1"/>
        <end position="48"/>
    </location>
</feature>
<gene>
    <name evidence="2" type="ORF">ACHAXA_002607</name>
</gene>
<organism evidence="2 3">
    <name type="scientific">Cyclostephanos tholiformis</name>
    <dbReference type="NCBI Taxonomy" id="382380"/>
    <lineage>
        <taxon>Eukaryota</taxon>
        <taxon>Sar</taxon>
        <taxon>Stramenopiles</taxon>
        <taxon>Ochrophyta</taxon>
        <taxon>Bacillariophyta</taxon>
        <taxon>Coscinodiscophyceae</taxon>
        <taxon>Thalassiosirophycidae</taxon>
        <taxon>Stephanodiscales</taxon>
        <taxon>Stephanodiscaceae</taxon>
        <taxon>Cyclostephanos</taxon>
    </lineage>
</organism>
<proteinExistence type="predicted"/>
<dbReference type="Proteomes" id="UP001530377">
    <property type="component" value="Unassembled WGS sequence"/>
</dbReference>
<name>A0ABD3SBG0_9STRA</name>
<evidence type="ECO:0000313" key="2">
    <source>
        <dbReference type="EMBL" id="KAL3821854.1"/>
    </source>
</evidence>
<dbReference type="Gene3D" id="3.20.20.140">
    <property type="entry name" value="Metal-dependent hydrolases"/>
    <property type="match status" value="1"/>
</dbReference>
<comment type="caution">
    <text evidence="2">The sequence shown here is derived from an EMBL/GenBank/DDBJ whole genome shotgun (WGS) entry which is preliminary data.</text>
</comment>
<feature type="compositionally biased region" description="Gly residues" evidence="1">
    <location>
        <begin position="37"/>
        <end position="48"/>
    </location>
</feature>
<sequence length="101" mass="11007">MTSKLSIVAAPSSRRDTSTFNSTVRTASTSRVSSWRMGGGREGGGGGLNATDVLLVSRRLFEKGVKSFCPTMVSLSKMTYVASMNAVRDARERRRDGRMRV</sequence>
<protein>
    <submittedName>
        <fullName evidence="2">Uncharacterized protein</fullName>
    </submittedName>
</protein>
<keyword evidence="3" id="KW-1185">Reference proteome</keyword>
<dbReference type="EMBL" id="JALLPB020000082">
    <property type="protein sequence ID" value="KAL3821854.1"/>
    <property type="molecule type" value="Genomic_DNA"/>
</dbReference>
<feature type="compositionally biased region" description="Low complexity" evidence="1">
    <location>
        <begin position="22"/>
        <end position="34"/>
    </location>
</feature>